<organism evidence="1 2">
    <name type="scientific">Hypoxylon rubiginosum</name>
    <dbReference type="NCBI Taxonomy" id="110542"/>
    <lineage>
        <taxon>Eukaryota</taxon>
        <taxon>Fungi</taxon>
        <taxon>Dikarya</taxon>
        <taxon>Ascomycota</taxon>
        <taxon>Pezizomycotina</taxon>
        <taxon>Sordariomycetes</taxon>
        <taxon>Xylariomycetidae</taxon>
        <taxon>Xylariales</taxon>
        <taxon>Hypoxylaceae</taxon>
        <taxon>Hypoxylon</taxon>
    </lineage>
</organism>
<reference evidence="1 2" key="1">
    <citation type="journal article" date="2022" name="New Phytol.">
        <title>Ecological generalism drives hyperdiversity of secondary metabolite gene clusters in xylarialean endophytes.</title>
        <authorList>
            <person name="Franco M.E.E."/>
            <person name="Wisecaver J.H."/>
            <person name="Arnold A.E."/>
            <person name="Ju Y.M."/>
            <person name="Slot J.C."/>
            <person name="Ahrendt S."/>
            <person name="Moore L.P."/>
            <person name="Eastman K.E."/>
            <person name="Scott K."/>
            <person name="Konkel Z."/>
            <person name="Mondo S.J."/>
            <person name="Kuo A."/>
            <person name="Hayes R.D."/>
            <person name="Haridas S."/>
            <person name="Andreopoulos B."/>
            <person name="Riley R."/>
            <person name="LaButti K."/>
            <person name="Pangilinan J."/>
            <person name="Lipzen A."/>
            <person name="Amirebrahimi M."/>
            <person name="Yan J."/>
            <person name="Adam C."/>
            <person name="Keymanesh K."/>
            <person name="Ng V."/>
            <person name="Louie K."/>
            <person name="Northen T."/>
            <person name="Drula E."/>
            <person name="Henrissat B."/>
            <person name="Hsieh H.M."/>
            <person name="Youens-Clark K."/>
            <person name="Lutzoni F."/>
            <person name="Miadlikowska J."/>
            <person name="Eastwood D.C."/>
            <person name="Hamelin R.C."/>
            <person name="Grigoriev I.V."/>
            <person name="U'Ren J.M."/>
        </authorList>
    </citation>
    <scope>NUCLEOTIDE SEQUENCE [LARGE SCALE GENOMIC DNA]</scope>
    <source>
        <strain evidence="1 2">CBS 119005</strain>
    </source>
</reference>
<protein>
    <submittedName>
        <fullName evidence="1">NAD(P)-binding protein</fullName>
    </submittedName>
</protein>
<name>A0ACB9YHV9_9PEZI</name>
<evidence type="ECO:0000313" key="1">
    <source>
        <dbReference type="EMBL" id="KAI4858999.1"/>
    </source>
</evidence>
<accession>A0ACB9YHV9</accession>
<keyword evidence="2" id="KW-1185">Reference proteome</keyword>
<dbReference type="Proteomes" id="UP001497700">
    <property type="component" value="Unassembled WGS sequence"/>
</dbReference>
<dbReference type="EMBL" id="MU393665">
    <property type="protein sequence ID" value="KAI4858999.1"/>
    <property type="molecule type" value="Genomic_DNA"/>
</dbReference>
<proteinExistence type="predicted"/>
<evidence type="ECO:0000313" key="2">
    <source>
        <dbReference type="Proteomes" id="UP001497700"/>
    </source>
</evidence>
<comment type="caution">
    <text evidence="1">The sequence shown here is derived from an EMBL/GenBank/DDBJ whole genome shotgun (WGS) entry which is preliminary data.</text>
</comment>
<gene>
    <name evidence="1" type="ORF">F4820DRAFT_467452</name>
</gene>
<sequence length="340" mass="37297">MVTTSPISFASSLFNAIGLYTTISILTRLFLLFKPYISSSKLSRYAHLSLSGEPPWAMVTGASDGIGYALVEELASQGFNVVLHGRNLEKHSKKVVELQFSFPERSFKVIVADANNVACANCLKTDRNKGLSEEAPLDFEEIKKALDGLHLTVLINSVGGNIVAPIFVSLKDKTEAKLTENVSLNALFPLHLTRTLLPALVRNGSSLLINVSTMADQGLPLIASYSASKQFLLILTSSLRLEMMLEGRADDVEILGIRTGRVTGVAGYKEPPSFFEPDTKTFAKATLAHAGHGRGVVIGYWTHMLQYLVGSLMPPWVADRVMISIMRQNEEWELKTRKEA</sequence>